<evidence type="ECO:0000313" key="1">
    <source>
        <dbReference type="EMBL" id="GAA5091811.1"/>
    </source>
</evidence>
<name>A0ABP9M954_9FLAO</name>
<organism evidence="1 2">
    <name type="scientific">Chryseobacterium ginsengisoli</name>
    <dbReference type="NCBI Taxonomy" id="363853"/>
    <lineage>
        <taxon>Bacteria</taxon>
        <taxon>Pseudomonadati</taxon>
        <taxon>Bacteroidota</taxon>
        <taxon>Flavobacteriia</taxon>
        <taxon>Flavobacteriales</taxon>
        <taxon>Weeksellaceae</taxon>
        <taxon>Chryseobacterium group</taxon>
        <taxon>Chryseobacterium</taxon>
    </lineage>
</organism>
<comment type="caution">
    <text evidence="1">The sequence shown here is derived from an EMBL/GenBank/DDBJ whole genome shotgun (WGS) entry which is preliminary data.</text>
</comment>
<reference evidence="2" key="1">
    <citation type="journal article" date="2019" name="Int. J. Syst. Evol. Microbiol.">
        <title>The Global Catalogue of Microorganisms (GCM) 10K type strain sequencing project: providing services to taxonomists for standard genome sequencing and annotation.</title>
        <authorList>
            <consortium name="The Broad Institute Genomics Platform"/>
            <consortium name="The Broad Institute Genome Sequencing Center for Infectious Disease"/>
            <person name="Wu L."/>
            <person name="Ma J."/>
        </authorList>
    </citation>
    <scope>NUCLEOTIDE SEQUENCE [LARGE SCALE GENOMIC DNA]</scope>
    <source>
        <strain evidence="2">JCM 18019</strain>
    </source>
</reference>
<sequence>MSYVIKTTSDGLIYIKASFVTNVKKPNALEGAKVLGKPLVINANHIGFLSFNVEGHVTYFMASGFEISMNVLYEEAEEAFNCAKGNIEKIVR</sequence>
<protein>
    <submittedName>
        <fullName evidence="1">Uncharacterized protein</fullName>
    </submittedName>
</protein>
<dbReference type="Proteomes" id="UP001500353">
    <property type="component" value="Unassembled WGS sequence"/>
</dbReference>
<accession>A0ABP9M954</accession>
<gene>
    <name evidence="1" type="ORF">GCM10023210_19890</name>
</gene>
<evidence type="ECO:0000313" key="2">
    <source>
        <dbReference type="Proteomes" id="UP001500353"/>
    </source>
</evidence>
<proteinExistence type="predicted"/>
<dbReference type="RefSeq" id="WP_345203129.1">
    <property type="nucleotide sequence ID" value="NZ_BAABHX010000003.1"/>
</dbReference>
<keyword evidence="2" id="KW-1185">Reference proteome</keyword>
<dbReference type="EMBL" id="BAABHX010000003">
    <property type="protein sequence ID" value="GAA5091811.1"/>
    <property type="molecule type" value="Genomic_DNA"/>
</dbReference>